<dbReference type="Gene3D" id="3.40.50.2300">
    <property type="match status" value="1"/>
</dbReference>
<proteinExistence type="predicted"/>
<evidence type="ECO:0000313" key="1">
    <source>
        <dbReference type="EMBL" id="TCG05309.1"/>
    </source>
</evidence>
<keyword evidence="2" id="KW-1185">Reference proteome</keyword>
<dbReference type="AlphaFoldDB" id="A0A4R0XEG8"/>
<comment type="caution">
    <text evidence="1">The sequence shown here is derived from an EMBL/GenBank/DDBJ whole genome shotgun (WGS) entry which is preliminary data.</text>
</comment>
<organism evidence="1 2">
    <name type="scientific">Paraburkholderia steynii</name>
    <dbReference type="NCBI Taxonomy" id="1245441"/>
    <lineage>
        <taxon>Bacteria</taxon>
        <taxon>Pseudomonadati</taxon>
        <taxon>Pseudomonadota</taxon>
        <taxon>Betaproteobacteria</taxon>
        <taxon>Burkholderiales</taxon>
        <taxon>Burkholderiaceae</taxon>
        <taxon>Paraburkholderia</taxon>
    </lineage>
</organism>
<name>A0A4R0XEG8_9BURK</name>
<evidence type="ECO:0000313" key="2">
    <source>
        <dbReference type="Proteomes" id="UP000294200"/>
    </source>
</evidence>
<sequence>MAASNVETALLVEDEPDVMFLIGYEVVAASSASEAATILKEHANINVVFTDIAMPHRMNGWNRRVWHRVNIRRSRSC</sequence>
<dbReference type="Proteomes" id="UP000294200">
    <property type="component" value="Unassembled WGS sequence"/>
</dbReference>
<reference evidence="1 2" key="1">
    <citation type="submission" date="2017-02" db="EMBL/GenBank/DDBJ databases">
        <title>Paraburkholderia sophoroidis sp. nov. and Paraburkholderia steynii sp. nov. rhizobial symbionts of the fynbos legume Hypocalyptus sophoroides.</title>
        <authorList>
            <person name="Steenkamp E.T."/>
            <person name="Beukes C.W."/>
            <person name="Van Zyl E."/>
            <person name="Avontuur J."/>
            <person name="Chan W.Y."/>
            <person name="Hassen A."/>
            <person name="Palmer M."/>
            <person name="Mthombeni L."/>
            <person name="Phalane F."/>
            <person name="Sereme K."/>
            <person name="Venter S.N."/>
        </authorList>
    </citation>
    <scope>NUCLEOTIDE SEQUENCE [LARGE SCALE GENOMIC DNA]</scope>
    <source>
        <strain evidence="1 2">HC1.1ba</strain>
    </source>
</reference>
<dbReference type="EMBL" id="MWML01000177">
    <property type="protein sequence ID" value="TCG05309.1"/>
    <property type="molecule type" value="Genomic_DNA"/>
</dbReference>
<dbReference type="SUPFAM" id="SSF52172">
    <property type="entry name" value="CheY-like"/>
    <property type="match status" value="1"/>
</dbReference>
<protein>
    <recommendedName>
        <fullName evidence="3">Response regulatory domain-containing protein</fullName>
    </recommendedName>
</protein>
<accession>A0A4R0XEG8</accession>
<gene>
    <name evidence="1" type="ORF">BZM27_34520</name>
</gene>
<evidence type="ECO:0008006" key="3">
    <source>
        <dbReference type="Google" id="ProtNLM"/>
    </source>
</evidence>
<dbReference type="InterPro" id="IPR011006">
    <property type="entry name" value="CheY-like_superfamily"/>
</dbReference>